<dbReference type="Proteomes" id="UP000657421">
    <property type="component" value="Unassembled WGS sequence"/>
</dbReference>
<keyword evidence="2" id="KW-1185">Reference proteome</keyword>
<proteinExistence type="predicted"/>
<protein>
    <recommendedName>
        <fullName evidence="3">GB1/RHD3-type G domain-containing protein</fullName>
    </recommendedName>
</protein>
<gene>
    <name evidence="1" type="ORF">H8716_02555</name>
</gene>
<evidence type="ECO:0008006" key="3">
    <source>
        <dbReference type="Google" id="ProtNLM"/>
    </source>
</evidence>
<dbReference type="EMBL" id="JACRSZ010000001">
    <property type="protein sequence ID" value="MBC8571973.1"/>
    <property type="molecule type" value="Genomic_DNA"/>
</dbReference>
<evidence type="ECO:0000313" key="2">
    <source>
        <dbReference type="Proteomes" id="UP000657421"/>
    </source>
</evidence>
<dbReference type="RefSeq" id="WP_249306963.1">
    <property type="nucleotide sequence ID" value="NZ_JACRSZ010000001.1"/>
</dbReference>
<organism evidence="1 2">
    <name type="scientific">Jingyaoa shaoxingensis</name>
    <dbReference type="NCBI Taxonomy" id="2763671"/>
    <lineage>
        <taxon>Bacteria</taxon>
        <taxon>Bacillati</taxon>
        <taxon>Bacillota</taxon>
        <taxon>Clostridia</taxon>
        <taxon>Lachnospirales</taxon>
        <taxon>Lachnospiraceae</taxon>
        <taxon>Jingyaoa</taxon>
    </lineage>
</organism>
<evidence type="ECO:0000313" key="1">
    <source>
        <dbReference type="EMBL" id="MBC8571973.1"/>
    </source>
</evidence>
<reference evidence="1 2" key="1">
    <citation type="submission" date="2020-08" db="EMBL/GenBank/DDBJ databases">
        <title>Genome public.</title>
        <authorList>
            <person name="Liu C."/>
            <person name="Sun Q."/>
        </authorList>
    </citation>
    <scope>NUCLEOTIDE SEQUENCE [LARGE SCALE GENOMIC DNA]</scope>
    <source>
        <strain evidence="1 2">NSJ-46</strain>
    </source>
</reference>
<name>A0ABR7N6E1_9FIRM</name>
<sequence>MAINFQSLLQLKSLWQRFTNQHPKFPAFLRAAQPALREGSIIAFSITTPEGKILESNLKVTSTDLELIESLKQMCS</sequence>
<accession>A0ABR7N6E1</accession>
<comment type="caution">
    <text evidence="1">The sequence shown here is derived from an EMBL/GenBank/DDBJ whole genome shotgun (WGS) entry which is preliminary data.</text>
</comment>